<dbReference type="EMBL" id="SIJK02000005">
    <property type="protein sequence ID" value="MBP1464956.1"/>
    <property type="molecule type" value="Genomic_DNA"/>
</dbReference>
<comment type="caution">
    <text evidence="1">The sequence shown here is derived from an EMBL/GenBank/DDBJ whole genome shotgun (WGS) entry which is preliminary data.</text>
</comment>
<dbReference type="Proteomes" id="UP001193081">
    <property type="component" value="Unassembled WGS sequence"/>
</dbReference>
<protein>
    <submittedName>
        <fullName evidence="1">Uncharacterized protein</fullName>
    </submittedName>
</protein>
<organism evidence="1 2">
    <name type="scientific">Candidatus Chloroploca mongolica</name>
    <dbReference type="NCBI Taxonomy" id="2528176"/>
    <lineage>
        <taxon>Bacteria</taxon>
        <taxon>Bacillati</taxon>
        <taxon>Chloroflexota</taxon>
        <taxon>Chloroflexia</taxon>
        <taxon>Chloroflexales</taxon>
        <taxon>Chloroflexineae</taxon>
        <taxon>Oscillochloridaceae</taxon>
        <taxon>Candidatus Chloroploca</taxon>
    </lineage>
</organism>
<sequence>MAALPALLAEADVGQCAHEPERCYELVVAWGCGRRNGTTMNQQPQPWPQAVMALAQLSEPLVRTVLRQLDEMHLPSPAAERILALRHNRDAGERSFASMLALDLVASQGLDGWKPEQHRLSSYLLRLFGGRLGTGALRSAAFTEGLLYPLLREELGLLSSTVAFSVCHSVACHAERINAAITHARPIKVSELGKDGLFEGNHCSSCGQHADTTSTYRLLRRHWLLVPRIYGGAYEERMFMNCTACGHHFPCSASYMYQYKTMDLLRTCVDEVPTATQRHFVDQARKALSKARSATACPLCQRHAVSQRPVQLWVYAPTTGRYCRTLEGE</sequence>
<gene>
    <name evidence="1" type="ORF">EYB53_004460</name>
</gene>
<reference evidence="1 2" key="1">
    <citation type="submission" date="2021-03" db="EMBL/GenBank/DDBJ databases">
        <authorList>
            <person name="Grouzdev D.S."/>
        </authorList>
    </citation>
    <scope>NUCLEOTIDE SEQUENCE [LARGE SCALE GENOMIC DNA]</scope>
    <source>
        <strain evidence="1 2">M50-1</strain>
    </source>
</reference>
<accession>A0ABS4D6A2</accession>
<evidence type="ECO:0000313" key="1">
    <source>
        <dbReference type="EMBL" id="MBP1464956.1"/>
    </source>
</evidence>
<dbReference type="RefSeq" id="WP_135477024.1">
    <property type="nucleotide sequence ID" value="NZ_SIJK02000005.1"/>
</dbReference>
<name>A0ABS4D6A2_9CHLR</name>
<keyword evidence="2" id="KW-1185">Reference proteome</keyword>
<evidence type="ECO:0000313" key="2">
    <source>
        <dbReference type="Proteomes" id="UP001193081"/>
    </source>
</evidence>
<proteinExistence type="predicted"/>